<dbReference type="Pfam" id="PF00877">
    <property type="entry name" value="NLPC_P60"/>
    <property type="match status" value="1"/>
</dbReference>
<comment type="caution">
    <text evidence="6">The sequence shown here is derived from an EMBL/GenBank/DDBJ whole genome shotgun (WGS) entry which is preliminary data.</text>
</comment>
<dbReference type="RefSeq" id="WP_002325483.1">
    <property type="nucleotide sequence ID" value="NZ_CABGSQ010000004.1"/>
</dbReference>
<dbReference type="Proteomes" id="UP001141166">
    <property type="component" value="Unassembled WGS sequence"/>
</dbReference>
<evidence type="ECO:0000256" key="2">
    <source>
        <dbReference type="ARBA" id="ARBA00022670"/>
    </source>
</evidence>
<comment type="similarity">
    <text evidence="1">Belongs to the peptidase C40 family.</text>
</comment>
<evidence type="ECO:0000256" key="3">
    <source>
        <dbReference type="ARBA" id="ARBA00022801"/>
    </source>
</evidence>
<dbReference type="SUPFAM" id="SSF54001">
    <property type="entry name" value="Cysteine proteinases"/>
    <property type="match status" value="1"/>
</dbReference>
<dbReference type="GO" id="GO:0008234">
    <property type="term" value="F:cysteine-type peptidase activity"/>
    <property type="evidence" value="ECO:0007669"/>
    <property type="project" value="UniProtKB-KW"/>
</dbReference>
<dbReference type="InterPro" id="IPR038765">
    <property type="entry name" value="Papain-like_cys_pep_sf"/>
</dbReference>
<proteinExistence type="inferred from homology"/>
<protein>
    <submittedName>
        <fullName evidence="6">C40 family peptidase</fullName>
    </submittedName>
</protein>
<reference evidence="6" key="1">
    <citation type="submission" date="2022-05" db="EMBL/GenBank/DDBJ databases">
        <title>Draft genome sequences of Clostridium perfringens strains isolated from Peru.</title>
        <authorList>
            <person name="Hurtado R."/>
            <person name="Lima L."/>
            <person name="Sousa T."/>
            <person name="Jaiswal A.K."/>
            <person name="Tiwari S."/>
            <person name="Maturrano L."/>
            <person name="Brenig B."/>
            <person name="Azevedo V."/>
        </authorList>
    </citation>
    <scope>NUCLEOTIDE SEQUENCE</scope>
    <source>
        <strain evidence="6">CP4</strain>
    </source>
</reference>
<accession>A0A9X4B3X7</accession>
<dbReference type="AlphaFoldDB" id="A0A9X4B3X7"/>
<keyword evidence="3" id="KW-0378">Hydrolase</keyword>
<dbReference type="InterPro" id="IPR000064">
    <property type="entry name" value="NLP_P60_dom"/>
</dbReference>
<feature type="domain" description="NlpC/P60" evidence="5">
    <location>
        <begin position="80"/>
        <end position="205"/>
    </location>
</feature>
<dbReference type="InterPro" id="IPR051794">
    <property type="entry name" value="PG_Endopeptidase_C40"/>
</dbReference>
<dbReference type="GO" id="GO:0006508">
    <property type="term" value="P:proteolysis"/>
    <property type="evidence" value="ECO:0007669"/>
    <property type="project" value="UniProtKB-KW"/>
</dbReference>
<evidence type="ECO:0000313" key="6">
    <source>
        <dbReference type="EMBL" id="MDC4248105.1"/>
    </source>
</evidence>
<organism evidence="6 7">
    <name type="scientific">Enterococcus faecium</name>
    <name type="common">Streptococcus faecium</name>
    <dbReference type="NCBI Taxonomy" id="1352"/>
    <lineage>
        <taxon>Bacteria</taxon>
        <taxon>Bacillati</taxon>
        <taxon>Bacillota</taxon>
        <taxon>Bacilli</taxon>
        <taxon>Lactobacillales</taxon>
        <taxon>Enterococcaceae</taxon>
        <taxon>Enterococcus</taxon>
    </lineage>
</organism>
<dbReference type="EMBL" id="JAMWMK010000012">
    <property type="protein sequence ID" value="MDC4248105.1"/>
    <property type="molecule type" value="Genomic_DNA"/>
</dbReference>
<keyword evidence="2" id="KW-0645">Protease</keyword>
<evidence type="ECO:0000259" key="5">
    <source>
        <dbReference type="PROSITE" id="PS51935"/>
    </source>
</evidence>
<evidence type="ECO:0000256" key="1">
    <source>
        <dbReference type="ARBA" id="ARBA00007074"/>
    </source>
</evidence>
<name>A0A9X4B3X7_ENTFC</name>
<evidence type="ECO:0000256" key="4">
    <source>
        <dbReference type="ARBA" id="ARBA00022807"/>
    </source>
</evidence>
<keyword evidence="4" id="KW-0788">Thiol protease</keyword>
<evidence type="ECO:0000313" key="7">
    <source>
        <dbReference type="Proteomes" id="UP001141166"/>
    </source>
</evidence>
<sequence>MKKKLLTLFLVMSFSIVLSVYYNTIIFSEQINYREEQYNIEKEKALKVGYSEEQFKQIMEIPTNLSNENSETRIVNYTMTSNQTKVINKAMEQIGKPYEWGASGPTSFDCGGLVKYVYKQAVNIELPMGTTNQEQYGTEVSLNSLKPGDLLFYGNRGATYHVGIYKGNGVMIHAPQPGETVKEVNIQYFYPSFAKRILPDEPDYPYIDYNKMVTVTKAWSIWNDLQFSHEIKKAIIGDNYKIGKVYTNPENNNKYGEILVSNKVYGYINFDAVKELTSVQINRYLTSKDSGQPIWGNLECTISKGQTTKDKIYFVKGAYNLGDGKYLYSIYKDQDSSEWLGYLKAHVSLAYTPIEEINKNVTVTKNWSIWNNLQREKEIEKPQIGSVFSARLKLTNVSNNAVYYKLYKSGKFYGYINAEAVKDLTTTKLNKYVTFSVNNEDFWSSLDVNYSKGKTERGRVFYISISYNTADNQPIYSVYTDETCTEWRGYYKGNNFEDTQITMLENKSVKVTKSGYTVWGDLNFWTKSGISNTGDIYTTDRKFYNFTNNAYYYELKKDGKVYGYINSEAAVEMN</sequence>
<dbReference type="PANTHER" id="PTHR47359:SF3">
    <property type="entry name" value="NLP_P60 DOMAIN-CONTAINING PROTEIN-RELATED"/>
    <property type="match status" value="1"/>
</dbReference>
<dbReference type="Gene3D" id="3.90.1720.10">
    <property type="entry name" value="endopeptidase domain like (from Nostoc punctiforme)"/>
    <property type="match status" value="1"/>
</dbReference>
<gene>
    <name evidence="6" type="ORF">M3X98_08550</name>
</gene>
<dbReference type="PROSITE" id="PS51935">
    <property type="entry name" value="NLPC_P60"/>
    <property type="match status" value="1"/>
</dbReference>
<dbReference type="PANTHER" id="PTHR47359">
    <property type="entry name" value="PEPTIDOGLYCAN DL-ENDOPEPTIDASE CWLO"/>
    <property type="match status" value="1"/>
</dbReference>